<dbReference type="Proteomes" id="UP000054408">
    <property type="component" value="Unassembled WGS sequence"/>
</dbReference>
<evidence type="ECO:0000313" key="3">
    <source>
        <dbReference type="EMBL" id="KNC52863.1"/>
    </source>
</evidence>
<keyword evidence="1" id="KW-0175">Coiled coil</keyword>
<gene>
    <name evidence="3" type="ORF">AMSG_09015</name>
</gene>
<keyword evidence="4" id="KW-1185">Reference proteome</keyword>
<name>A0A0L0DN72_THETB</name>
<dbReference type="RefSeq" id="XP_013754964.1">
    <property type="nucleotide sequence ID" value="XM_013899510.1"/>
</dbReference>
<evidence type="ECO:0000313" key="4">
    <source>
        <dbReference type="Proteomes" id="UP000054408"/>
    </source>
</evidence>
<feature type="region of interest" description="Disordered" evidence="2">
    <location>
        <begin position="280"/>
        <end position="310"/>
    </location>
</feature>
<evidence type="ECO:0000256" key="1">
    <source>
        <dbReference type="SAM" id="Coils"/>
    </source>
</evidence>
<organism evidence="3 4">
    <name type="scientific">Thecamonas trahens ATCC 50062</name>
    <dbReference type="NCBI Taxonomy" id="461836"/>
    <lineage>
        <taxon>Eukaryota</taxon>
        <taxon>Apusozoa</taxon>
        <taxon>Apusomonadida</taxon>
        <taxon>Apusomonadidae</taxon>
        <taxon>Thecamonas</taxon>
    </lineage>
</organism>
<proteinExistence type="predicted"/>
<accession>A0A0L0DN72</accession>
<reference evidence="3 4" key="1">
    <citation type="submission" date="2010-05" db="EMBL/GenBank/DDBJ databases">
        <title>The Genome Sequence of Thecamonas trahens ATCC 50062.</title>
        <authorList>
            <consortium name="The Broad Institute Genome Sequencing Platform"/>
            <person name="Russ C."/>
            <person name="Cuomo C."/>
            <person name="Shea T."/>
            <person name="Young S.K."/>
            <person name="Zeng Q."/>
            <person name="Koehrsen M."/>
            <person name="Haas B."/>
            <person name="Borodovsky M."/>
            <person name="Guigo R."/>
            <person name="Alvarado L."/>
            <person name="Berlin A."/>
            <person name="Bochicchio J."/>
            <person name="Borenstein D."/>
            <person name="Chapman S."/>
            <person name="Chen Z."/>
            <person name="Freedman E."/>
            <person name="Gellesch M."/>
            <person name="Goldberg J."/>
            <person name="Griggs A."/>
            <person name="Gujja S."/>
            <person name="Heilman E."/>
            <person name="Heiman D."/>
            <person name="Hepburn T."/>
            <person name="Howarth C."/>
            <person name="Jen D."/>
            <person name="Larson L."/>
            <person name="Mehta T."/>
            <person name="Park D."/>
            <person name="Pearson M."/>
            <person name="Roberts A."/>
            <person name="Saif S."/>
            <person name="Shenoy N."/>
            <person name="Sisk P."/>
            <person name="Stolte C."/>
            <person name="Sykes S."/>
            <person name="Thomson T."/>
            <person name="Walk T."/>
            <person name="White J."/>
            <person name="Yandava C."/>
            <person name="Burger G."/>
            <person name="Gray M.W."/>
            <person name="Holland P.W.H."/>
            <person name="King N."/>
            <person name="Lang F.B.F."/>
            <person name="Roger A.J."/>
            <person name="Ruiz-Trillo I."/>
            <person name="Lander E."/>
            <person name="Nusbaum C."/>
        </authorList>
    </citation>
    <scope>NUCLEOTIDE SEQUENCE [LARGE SCALE GENOMIC DNA]</scope>
    <source>
        <strain evidence="3 4">ATCC 50062</strain>
    </source>
</reference>
<evidence type="ECO:0000256" key="2">
    <source>
        <dbReference type="SAM" id="MobiDB-lite"/>
    </source>
</evidence>
<dbReference type="GeneID" id="25567572"/>
<protein>
    <submittedName>
        <fullName evidence="3">Uncharacterized protein</fullName>
    </submittedName>
</protein>
<feature type="compositionally biased region" description="Polar residues" evidence="2">
    <location>
        <begin position="297"/>
        <end position="310"/>
    </location>
</feature>
<sequence>MNADQLLAHVHRIEADLQEVTTALRLAQRSHQDDLQRLHRLKQMRRSGTDSLEHLLAIRIAAASSAAAAADLAARLDATADTAEAAAEAAEAELAGLGKDLADRRGVVLARMANHPLCMRIKDGLVCVPNAGDGDERWISLAQLKAEETSARDRVAAATAGAAVARAEAEELAAQRADVEATTADAKNRLEAATRAYRAFLDSAHTRQSNANAEREANSPIGPVRARLERIKKLRTSLKARSRRLAKKKALLEAEVAQPAVSPREAGPVPAAVCMPMGDCASSHRPSRSPTVPRPQVASQRHIATSYSYF</sequence>
<dbReference type="AlphaFoldDB" id="A0A0L0DN72"/>
<dbReference type="EMBL" id="GL349476">
    <property type="protein sequence ID" value="KNC52863.1"/>
    <property type="molecule type" value="Genomic_DNA"/>
</dbReference>
<feature type="coiled-coil region" evidence="1">
    <location>
        <begin position="162"/>
        <end position="196"/>
    </location>
</feature>
<feature type="coiled-coil region" evidence="1">
    <location>
        <begin position="73"/>
        <end position="100"/>
    </location>
</feature>